<accession>A0A9P6H7M8</accession>
<dbReference type="Gene3D" id="2.80.10.50">
    <property type="match status" value="1"/>
</dbReference>
<protein>
    <submittedName>
        <fullName evidence="1">Uncharacterized protein</fullName>
    </submittedName>
</protein>
<keyword evidence="2" id="KW-1185">Reference proteome</keyword>
<organism evidence="1 2">
    <name type="scientific">Thelephora terrestris</name>
    <dbReference type="NCBI Taxonomy" id="56493"/>
    <lineage>
        <taxon>Eukaryota</taxon>
        <taxon>Fungi</taxon>
        <taxon>Dikarya</taxon>
        <taxon>Basidiomycota</taxon>
        <taxon>Agaricomycotina</taxon>
        <taxon>Agaricomycetes</taxon>
        <taxon>Thelephorales</taxon>
        <taxon>Thelephoraceae</taxon>
        <taxon>Thelephora</taxon>
    </lineage>
</organism>
<name>A0A9P6H7M8_9AGAM</name>
<proteinExistence type="predicted"/>
<reference evidence="1" key="2">
    <citation type="submission" date="2020-11" db="EMBL/GenBank/DDBJ databases">
        <authorList>
            <consortium name="DOE Joint Genome Institute"/>
            <person name="Kuo A."/>
            <person name="Miyauchi S."/>
            <person name="Kiss E."/>
            <person name="Drula E."/>
            <person name="Kohler A."/>
            <person name="Sanchez-Garcia M."/>
            <person name="Andreopoulos B."/>
            <person name="Barry K.W."/>
            <person name="Bonito G."/>
            <person name="Buee M."/>
            <person name="Carver A."/>
            <person name="Chen C."/>
            <person name="Cichocki N."/>
            <person name="Clum A."/>
            <person name="Culley D."/>
            <person name="Crous P.W."/>
            <person name="Fauchery L."/>
            <person name="Girlanda M."/>
            <person name="Hayes R."/>
            <person name="Keri Z."/>
            <person name="Labutti K."/>
            <person name="Lipzen A."/>
            <person name="Lombard V."/>
            <person name="Magnuson J."/>
            <person name="Maillard F."/>
            <person name="Morin E."/>
            <person name="Murat C."/>
            <person name="Nolan M."/>
            <person name="Ohm R."/>
            <person name="Pangilinan J."/>
            <person name="Pereira M."/>
            <person name="Perotto S."/>
            <person name="Peter M."/>
            <person name="Riley R."/>
            <person name="Sitrit Y."/>
            <person name="Stielow B."/>
            <person name="Szollosi G."/>
            <person name="Zifcakova L."/>
            <person name="Stursova M."/>
            <person name="Spatafora J.W."/>
            <person name="Tedersoo L."/>
            <person name="Vaario L.-M."/>
            <person name="Yamada A."/>
            <person name="Yan M."/>
            <person name="Wang P."/>
            <person name="Xu J."/>
            <person name="Bruns T."/>
            <person name="Baldrian P."/>
            <person name="Vilgalys R."/>
            <person name="Henrissat B."/>
            <person name="Grigoriev I.V."/>
            <person name="Hibbett D."/>
            <person name="Nagy L.G."/>
            <person name="Martin F.M."/>
        </authorList>
    </citation>
    <scope>NUCLEOTIDE SEQUENCE</scope>
    <source>
        <strain evidence="1">UH-Tt-Lm1</strain>
    </source>
</reference>
<sequence>MDTLASCSLRYRDSLVIMTSNSTSDSFSIFQGGNLKPGIYKIQNLHTQTFLDIQDSSRSVCCRPATHIGEGRGLPLGAGYSVQRVEPGKPAQFCVHSGVVRADGHPSLGVIPYPMAWRLEVAEDEQYRGFEYVRFFWGTKDIVWDLAGGNKEDGAEVILYPNNPPAPSLTWKLIPMKVENTIPPSQLLSEILGSGSPPTYDGYVAEPESPTHTQHIEYRREEFGTIVNEVTVVTTNSTVTTRKRYRVEDA</sequence>
<evidence type="ECO:0000313" key="2">
    <source>
        <dbReference type="Proteomes" id="UP000736335"/>
    </source>
</evidence>
<evidence type="ECO:0000313" key="1">
    <source>
        <dbReference type="EMBL" id="KAF9780972.1"/>
    </source>
</evidence>
<reference evidence="1" key="1">
    <citation type="journal article" date="2020" name="Nat. Commun.">
        <title>Large-scale genome sequencing of mycorrhizal fungi provides insights into the early evolution of symbiotic traits.</title>
        <authorList>
            <person name="Miyauchi S."/>
            <person name="Kiss E."/>
            <person name="Kuo A."/>
            <person name="Drula E."/>
            <person name="Kohler A."/>
            <person name="Sanchez-Garcia M."/>
            <person name="Morin E."/>
            <person name="Andreopoulos B."/>
            <person name="Barry K.W."/>
            <person name="Bonito G."/>
            <person name="Buee M."/>
            <person name="Carver A."/>
            <person name="Chen C."/>
            <person name="Cichocki N."/>
            <person name="Clum A."/>
            <person name="Culley D."/>
            <person name="Crous P.W."/>
            <person name="Fauchery L."/>
            <person name="Girlanda M."/>
            <person name="Hayes R.D."/>
            <person name="Keri Z."/>
            <person name="LaButti K."/>
            <person name="Lipzen A."/>
            <person name="Lombard V."/>
            <person name="Magnuson J."/>
            <person name="Maillard F."/>
            <person name="Murat C."/>
            <person name="Nolan M."/>
            <person name="Ohm R.A."/>
            <person name="Pangilinan J."/>
            <person name="Pereira M.F."/>
            <person name="Perotto S."/>
            <person name="Peter M."/>
            <person name="Pfister S."/>
            <person name="Riley R."/>
            <person name="Sitrit Y."/>
            <person name="Stielow J.B."/>
            <person name="Szollosi G."/>
            <person name="Zifcakova L."/>
            <person name="Stursova M."/>
            <person name="Spatafora J.W."/>
            <person name="Tedersoo L."/>
            <person name="Vaario L.M."/>
            <person name="Yamada A."/>
            <person name="Yan M."/>
            <person name="Wang P."/>
            <person name="Xu J."/>
            <person name="Bruns T."/>
            <person name="Baldrian P."/>
            <person name="Vilgalys R."/>
            <person name="Dunand C."/>
            <person name="Henrissat B."/>
            <person name="Grigoriev I.V."/>
            <person name="Hibbett D."/>
            <person name="Nagy L.G."/>
            <person name="Martin F.M."/>
        </authorList>
    </citation>
    <scope>NUCLEOTIDE SEQUENCE</scope>
    <source>
        <strain evidence="1">UH-Tt-Lm1</strain>
    </source>
</reference>
<dbReference type="EMBL" id="WIUZ02000015">
    <property type="protein sequence ID" value="KAF9780972.1"/>
    <property type="molecule type" value="Genomic_DNA"/>
</dbReference>
<dbReference type="AlphaFoldDB" id="A0A9P6H7M8"/>
<dbReference type="Proteomes" id="UP000736335">
    <property type="component" value="Unassembled WGS sequence"/>
</dbReference>
<gene>
    <name evidence="1" type="ORF">BJ322DRAFT_289453</name>
</gene>
<comment type="caution">
    <text evidence="1">The sequence shown here is derived from an EMBL/GenBank/DDBJ whole genome shotgun (WGS) entry which is preliminary data.</text>
</comment>